<evidence type="ECO:0000313" key="13">
    <source>
        <dbReference type="Proteomes" id="UP000310066"/>
    </source>
</evidence>
<evidence type="ECO:0000256" key="3">
    <source>
        <dbReference type="ARBA" id="ARBA00004322"/>
    </source>
</evidence>
<dbReference type="GO" id="GO:0005737">
    <property type="term" value="C:cytoplasm"/>
    <property type="evidence" value="ECO:0007669"/>
    <property type="project" value="TreeGrafter"/>
</dbReference>
<dbReference type="GO" id="GO:0003697">
    <property type="term" value="F:single-stranded DNA binding"/>
    <property type="evidence" value="ECO:0007669"/>
    <property type="project" value="TreeGrafter"/>
</dbReference>
<dbReference type="InterPro" id="IPR005135">
    <property type="entry name" value="Endo/exonuclease/phosphatase"/>
</dbReference>
<evidence type="ECO:0000256" key="1">
    <source>
        <dbReference type="ARBA" id="ARBA00001936"/>
    </source>
</evidence>
<proteinExistence type="predicted"/>
<evidence type="ECO:0000259" key="11">
    <source>
        <dbReference type="Pfam" id="PF03372"/>
    </source>
</evidence>
<evidence type="ECO:0000256" key="4">
    <source>
        <dbReference type="ARBA" id="ARBA00022722"/>
    </source>
</evidence>
<evidence type="ECO:0000313" key="12">
    <source>
        <dbReference type="EMBL" id="TKA29037.1"/>
    </source>
</evidence>
<evidence type="ECO:0000256" key="8">
    <source>
        <dbReference type="ARBA" id="ARBA00022842"/>
    </source>
</evidence>
<dbReference type="PANTHER" id="PTHR15822">
    <property type="entry name" value="TRAF AND TNF RECEPTOR-ASSOCIATED PROTEIN"/>
    <property type="match status" value="1"/>
</dbReference>
<dbReference type="InterPro" id="IPR051547">
    <property type="entry name" value="TDP2-like"/>
</dbReference>
<gene>
    <name evidence="12" type="ORF">B0A54_16320</name>
</gene>
<sequence>MELSVNAGDVHEVETAWSGRNCVKGKAQSTWCGSSRVTGSSLLAPPQRLPYSGHLSRASKMDELVKESIATVEQRKKTSVPWTIDEPHDQPYHRFENGKWEATTPKTEHADPAGTLKPSDKLALYTWNIDFMLPYPDSRMRAAIHHLETLCRLHPPTMHPVIFLQECLATDLTLLASSPWIQANFHLTDLTPASWASAHYGTTTLLSNRLSPSACFRIHYSNSEQQRDVLVLDIPLSLSTTTTTTTAAKPLLLRLCNTHLESLPASPPLRPHQLALCAQHMQNLKTLHASILAGDLNAIQSFDAHLPSAHGLKDAYLELGGQEDDAEGGHTWGQQASTALREKFGTSRMDKVLFCGDGVVCEEFERFGGGVEVEDAGERRQIVGLGFGKGWITDHLGVKAVGGTGQVAHTSLGTRKLGYGLRGGTTDEYVGLSR</sequence>
<dbReference type="STRING" id="329885.A0A4U0U2G4"/>
<dbReference type="SUPFAM" id="SSF56219">
    <property type="entry name" value="DNase I-like"/>
    <property type="match status" value="1"/>
</dbReference>
<evidence type="ECO:0000256" key="10">
    <source>
        <dbReference type="ARBA" id="ARBA00023242"/>
    </source>
</evidence>
<dbReference type="CDD" id="cd09080">
    <property type="entry name" value="TDP2"/>
    <property type="match status" value="1"/>
</dbReference>
<dbReference type="GO" id="GO:0070260">
    <property type="term" value="F:5'-tyrosyl-DNA phosphodiesterase activity"/>
    <property type="evidence" value="ECO:0007669"/>
    <property type="project" value="TreeGrafter"/>
</dbReference>
<dbReference type="GO" id="GO:0046872">
    <property type="term" value="F:metal ion binding"/>
    <property type="evidence" value="ECO:0007669"/>
    <property type="project" value="UniProtKB-KW"/>
</dbReference>
<comment type="cofactor">
    <cofactor evidence="2">
        <name>Mg(2+)</name>
        <dbReference type="ChEBI" id="CHEBI:18420"/>
    </cofactor>
</comment>
<keyword evidence="7" id="KW-0378">Hydrolase</keyword>
<dbReference type="EMBL" id="NAJP01000113">
    <property type="protein sequence ID" value="TKA29037.1"/>
    <property type="molecule type" value="Genomic_DNA"/>
</dbReference>
<evidence type="ECO:0000256" key="2">
    <source>
        <dbReference type="ARBA" id="ARBA00001946"/>
    </source>
</evidence>
<organism evidence="12 13">
    <name type="scientific">Friedmanniomyces endolithicus</name>
    <dbReference type="NCBI Taxonomy" id="329885"/>
    <lineage>
        <taxon>Eukaryota</taxon>
        <taxon>Fungi</taxon>
        <taxon>Dikarya</taxon>
        <taxon>Ascomycota</taxon>
        <taxon>Pezizomycotina</taxon>
        <taxon>Dothideomycetes</taxon>
        <taxon>Dothideomycetidae</taxon>
        <taxon>Mycosphaerellales</taxon>
        <taxon>Teratosphaeriaceae</taxon>
        <taxon>Friedmanniomyces</taxon>
    </lineage>
</organism>
<dbReference type="GO" id="GO:0006302">
    <property type="term" value="P:double-strand break repair"/>
    <property type="evidence" value="ECO:0007669"/>
    <property type="project" value="TreeGrafter"/>
</dbReference>
<keyword evidence="9" id="KW-0234">DNA repair</keyword>
<dbReference type="Pfam" id="PF03372">
    <property type="entry name" value="Exo_endo_phos"/>
    <property type="match status" value="1"/>
</dbReference>
<evidence type="ECO:0000256" key="9">
    <source>
        <dbReference type="ARBA" id="ARBA00023204"/>
    </source>
</evidence>
<evidence type="ECO:0000256" key="7">
    <source>
        <dbReference type="ARBA" id="ARBA00022801"/>
    </source>
</evidence>
<keyword evidence="8" id="KW-0460">Magnesium</keyword>
<dbReference type="OrthoDB" id="9975959at2759"/>
<comment type="cofactor">
    <cofactor evidence="1">
        <name>Mn(2+)</name>
        <dbReference type="ChEBI" id="CHEBI:29035"/>
    </cofactor>
</comment>
<keyword evidence="5" id="KW-0479">Metal-binding</keyword>
<dbReference type="InterPro" id="IPR036691">
    <property type="entry name" value="Endo/exonu/phosph_ase_sf"/>
</dbReference>
<dbReference type="AlphaFoldDB" id="A0A4U0U2G4"/>
<keyword evidence="10" id="KW-0539">Nucleus</keyword>
<feature type="domain" description="Endonuclease/exonuclease/phosphatase" evidence="11">
    <location>
        <begin position="126"/>
        <end position="395"/>
    </location>
</feature>
<evidence type="ECO:0000256" key="5">
    <source>
        <dbReference type="ARBA" id="ARBA00022723"/>
    </source>
</evidence>
<dbReference type="Proteomes" id="UP000310066">
    <property type="component" value="Unassembled WGS sequence"/>
</dbReference>
<dbReference type="GO" id="GO:0004518">
    <property type="term" value="F:nuclease activity"/>
    <property type="evidence" value="ECO:0007669"/>
    <property type="project" value="UniProtKB-KW"/>
</dbReference>
<evidence type="ECO:0000256" key="6">
    <source>
        <dbReference type="ARBA" id="ARBA00022763"/>
    </source>
</evidence>
<reference evidence="12 13" key="1">
    <citation type="submission" date="2017-03" db="EMBL/GenBank/DDBJ databases">
        <title>Genomes of endolithic fungi from Antarctica.</title>
        <authorList>
            <person name="Coleine C."/>
            <person name="Masonjones S."/>
            <person name="Stajich J.E."/>
        </authorList>
    </citation>
    <scope>NUCLEOTIDE SEQUENCE [LARGE SCALE GENOMIC DNA]</scope>
    <source>
        <strain evidence="12 13">CCFEE 5311</strain>
    </source>
</reference>
<comment type="caution">
    <text evidence="12">The sequence shown here is derived from an EMBL/GenBank/DDBJ whole genome shotgun (WGS) entry which is preliminary data.</text>
</comment>
<keyword evidence="6" id="KW-0227">DNA damage</keyword>
<accession>A0A4U0U2G4</accession>
<comment type="subcellular location">
    <subcellularLocation>
        <location evidence="3">Nucleus</location>
        <location evidence="3">PML body</location>
    </subcellularLocation>
</comment>
<protein>
    <recommendedName>
        <fullName evidence="11">Endonuclease/exonuclease/phosphatase domain-containing protein</fullName>
    </recommendedName>
</protein>
<dbReference type="PANTHER" id="PTHR15822:SF4">
    <property type="entry name" value="TYROSYL-DNA PHOSPHODIESTERASE 2"/>
    <property type="match status" value="1"/>
</dbReference>
<name>A0A4U0U2G4_9PEZI</name>
<dbReference type="Gene3D" id="3.60.10.10">
    <property type="entry name" value="Endonuclease/exonuclease/phosphatase"/>
    <property type="match status" value="1"/>
</dbReference>
<keyword evidence="4" id="KW-0540">Nuclease</keyword>